<dbReference type="EMBL" id="FQ790346">
    <property type="protein sequence ID" value="CCD53355.1"/>
    <property type="molecule type" value="Genomic_DNA"/>
</dbReference>
<gene>
    <name evidence="1" type="ORF">BofuT4_uP123740.1</name>
</gene>
<dbReference type="InParanoid" id="G2YP07"/>
<reference evidence="2" key="1">
    <citation type="journal article" date="2011" name="PLoS Genet.">
        <title>Genomic analysis of the necrotrophic fungal pathogens Sclerotinia sclerotiorum and Botrytis cinerea.</title>
        <authorList>
            <person name="Amselem J."/>
            <person name="Cuomo C.A."/>
            <person name="van Kan J.A."/>
            <person name="Viaud M."/>
            <person name="Benito E.P."/>
            <person name="Couloux A."/>
            <person name="Coutinho P.M."/>
            <person name="de Vries R.P."/>
            <person name="Dyer P.S."/>
            <person name="Fillinger S."/>
            <person name="Fournier E."/>
            <person name="Gout L."/>
            <person name="Hahn M."/>
            <person name="Kohn L."/>
            <person name="Lapalu N."/>
            <person name="Plummer K.M."/>
            <person name="Pradier J.M."/>
            <person name="Quevillon E."/>
            <person name="Sharon A."/>
            <person name="Simon A."/>
            <person name="ten Have A."/>
            <person name="Tudzynski B."/>
            <person name="Tudzynski P."/>
            <person name="Wincker P."/>
            <person name="Andrew M."/>
            <person name="Anthouard V."/>
            <person name="Beever R.E."/>
            <person name="Beffa R."/>
            <person name="Benoit I."/>
            <person name="Bouzid O."/>
            <person name="Brault B."/>
            <person name="Chen Z."/>
            <person name="Choquer M."/>
            <person name="Collemare J."/>
            <person name="Cotton P."/>
            <person name="Danchin E.G."/>
            <person name="Da Silva C."/>
            <person name="Gautier A."/>
            <person name="Giraud C."/>
            <person name="Giraud T."/>
            <person name="Gonzalez C."/>
            <person name="Grossetete S."/>
            <person name="Guldener U."/>
            <person name="Henrissat B."/>
            <person name="Howlett B.J."/>
            <person name="Kodira C."/>
            <person name="Kretschmer M."/>
            <person name="Lappartient A."/>
            <person name="Leroch M."/>
            <person name="Levis C."/>
            <person name="Mauceli E."/>
            <person name="Neuveglise C."/>
            <person name="Oeser B."/>
            <person name="Pearson M."/>
            <person name="Poulain J."/>
            <person name="Poussereau N."/>
            <person name="Quesneville H."/>
            <person name="Rascle C."/>
            <person name="Schumacher J."/>
            <person name="Segurens B."/>
            <person name="Sexton A."/>
            <person name="Silva E."/>
            <person name="Sirven C."/>
            <person name="Soanes D.M."/>
            <person name="Talbot N.J."/>
            <person name="Templeton M."/>
            <person name="Yandava C."/>
            <person name="Yarden O."/>
            <person name="Zeng Q."/>
            <person name="Rollins J.A."/>
            <person name="Lebrun M.H."/>
            <person name="Dickman M."/>
        </authorList>
    </citation>
    <scope>NUCLEOTIDE SEQUENCE [LARGE SCALE GENOMIC DNA]</scope>
    <source>
        <strain evidence="2">T4</strain>
    </source>
</reference>
<sequence length="98" mass="11134">MINLAELHLKKEEQTMTSQDIANADQKQASNQVSEKKIFMKKKRNEWTVAAAQVCNNEARVNLTLGISSGYTISGSEEEKTCFLHFPIWELPMKMSTL</sequence>
<organism evidence="1 2">
    <name type="scientific">Botryotinia fuckeliana (strain T4)</name>
    <name type="common">Noble rot fungus</name>
    <name type="synonym">Botrytis cinerea</name>
    <dbReference type="NCBI Taxonomy" id="999810"/>
    <lineage>
        <taxon>Eukaryota</taxon>
        <taxon>Fungi</taxon>
        <taxon>Dikarya</taxon>
        <taxon>Ascomycota</taxon>
        <taxon>Pezizomycotina</taxon>
        <taxon>Leotiomycetes</taxon>
        <taxon>Helotiales</taxon>
        <taxon>Sclerotiniaceae</taxon>
        <taxon>Botrytis</taxon>
    </lineage>
</organism>
<evidence type="ECO:0000313" key="1">
    <source>
        <dbReference type="EMBL" id="CCD53355.1"/>
    </source>
</evidence>
<accession>G2YP07</accession>
<dbReference type="AlphaFoldDB" id="G2YP07"/>
<proteinExistence type="predicted"/>
<dbReference type="Proteomes" id="UP000008177">
    <property type="component" value="Unplaced contigs"/>
</dbReference>
<protein>
    <submittedName>
        <fullName evidence="1">Uncharacterized protein</fullName>
    </submittedName>
</protein>
<dbReference type="HOGENOM" id="CLU_2333398_0_0_1"/>
<name>G2YP07_BOTF4</name>
<evidence type="ECO:0000313" key="2">
    <source>
        <dbReference type="Proteomes" id="UP000008177"/>
    </source>
</evidence>